<dbReference type="OrthoDB" id="2758332at2759"/>
<comment type="caution">
    <text evidence="1">The sequence shown here is derived from an EMBL/GenBank/DDBJ whole genome shotgun (WGS) entry which is preliminary data.</text>
</comment>
<protein>
    <submittedName>
        <fullName evidence="1">F-box protein</fullName>
    </submittedName>
</protein>
<proteinExistence type="predicted"/>
<sequence length="467" mass="51490">MSRALLPHFRTDDAPSIYTLGRANHGNTLISRLPNEILLMVISRIADDCFFSPEPETKRMRWIRILHVCRHWYQLGVGSSTLWCNATSTSSIACIKEVLHRSWGAPLATVHIPSICPNTLEAAVLLLGEAHRTKTLQVSIPYMYRAEVIRALSSCGKMPALKKLTVYIQGAIGTFSRLTHFFPFELPRLTVLSVQVLGGLGGMVRAPNLQYLSVRRWEGAMETLSEEHPVDVDDLVQALRSMPHLAELWMEGLQPSSTRFPSSHEERAHLPALQCLSLSGPAFPLAGLLNLISVPTTATAMLQWVLMSHDSGDASYLVDSISGLFIEEDPRGRTKQRALRALRLSDTGSGHCLSVEGSATRDYAFDFTLVVAGVADEGTSHPVLKGLGRLIEQLPLSEVRSLHVMGNEAKDVLVPRSVRPVVDRLAAVPEARRNFSAEDTADTDGAIIHSIFPNLKSLQWSQGDLWD</sequence>
<dbReference type="Gene3D" id="1.20.1280.50">
    <property type="match status" value="1"/>
</dbReference>
<name>A0A9P3LGH8_9APHY</name>
<accession>A0A9P3LGH8</accession>
<dbReference type="Proteomes" id="UP000703269">
    <property type="component" value="Unassembled WGS sequence"/>
</dbReference>
<dbReference type="EMBL" id="BPQB01000035">
    <property type="protein sequence ID" value="GJE93793.1"/>
    <property type="molecule type" value="Genomic_DNA"/>
</dbReference>
<dbReference type="AlphaFoldDB" id="A0A9P3LGH8"/>
<organism evidence="1 2">
    <name type="scientific">Phanerochaete sordida</name>
    <dbReference type="NCBI Taxonomy" id="48140"/>
    <lineage>
        <taxon>Eukaryota</taxon>
        <taxon>Fungi</taxon>
        <taxon>Dikarya</taxon>
        <taxon>Basidiomycota</taxon>
        <taxon>Agaricomycotina</taxon>
        <taxon>Agaricomycetes</taxon>
        <taxon>Polyporales</taxon>
        <taxon>Phanerochaetaceae</taxon>
        <taxon>Phanerochaete</taxon>
    </lineage>
</organism>
<reference evidence="1 2" key="1">
    <citation type="submission" date="2021-08" db="EMBL/GenBank/DDBJ databases">
        <title>Draft Genome Sequence of Phanerochaete sordida strain YK-624.</title>
        <authorList>
            <person name="Mori T."/>
            <person name="Dohra H."/>
            <person name="Suzuki T."/>
            <person name="Kawagishi H."/>
            <person name="Hirai H."/>
        </authorList>
    </citation>
    <scope>NUCLEOTIDE SEQUENCE [LARGE SCALE GENOMIC DNA]</scope>
    <source>
        <strain evidence="1 2">YK-624</strain>
    </source>
</reference>
<gene>
    <name evidence="1" type="ORF">PsYK624_099550</name>
</gene>
<evidence type="ECO:0000313" key="2">
    <source>
        <dbReference type="Proteomes" id="UP000703269"/>
    </source>
</evidence>
<evidence type="ECO:0000313" key="1">
    <source>
        <dbReference type="EMBL" id="GJE93793.1"/>
    </source>
</evidence>
<keyword evidence="2" id="KW-1185">Reference proteome</keyword>
<dbReference type="SUPFAM" id="SSF52047">
    <property type="entry name" value="RNI-like"/>
    <property type="match status" value="1"/>
</dbReference>